<evidence type="ECO:0000256" key="6">
    <source>
        <dbReference type="ARBA" id="ARBA00022989"/>
    </source>
</evidence>
<sequence>MSYGILKLFYFCFSLGTGAFQFLNLFYVDHGLTPSQIGVLFAVGPLVMIIAQPLWGMLTDYWNSTKITLMILILCSAATALFFPFTFSFTHLLILNIIYFFFHSAIPPIADVTAMSLLTDRNDFGKIRLWGSIGYAVGVLTIGKMLDFFGLQLMFFLHSSLIVFALLLALKLPANKSGKKHFKFKEAMGLFKNRPFIMLLLFSFFLHLTVHANNSFYSIYLQNLGATITIIGFALLIKSILEVPFFAVSKRLMIRYSYPILLSGVALIYALRWLVLGVSDNLQVLIWSQILLSFSYSVQYFVAVAYVDVITPKKYRATGQTIYWAIALGLGGLIGNILAGWIVDYVNIAYMYQLATGVSLLCIAFLWLKPKQGKEQQIGKTEAIQK</sequence>
<feature type="transmembrane region" description="Helical" evidence="8">
    <location>
        <begin position="34"/>
        <end position="55"/>
    </location>
</feature>
<dbReference type="AlphaFoldDB" id="A0AAW5B9P4"/>
<evidence type="ECO:0000313" key="11">
    <source>
        <dbReference type="Proteomes" id="UP001199631"/>
    </source>
</evidence>
<organism evidence="10 11">
    <name type="scientific">Oceanobacillus jordanicus</name>
    <dbReference type="NCBI Taxonomy" id="2867266"/>
    <lineage>
        <taxon>Bacteria</taxon>
        <taxon>Bacillati</taxon>
        <taxon>Bacillota</taxon>
        <taxon>Bacilli</taxon>
        <taxon>Bacillales</taxon>
        <taxon>Bacillaceae</taxon>
        <taxon>Oceanobacillus</taxon>
    </lineage>
</organism>
<dbReference type="GO" id="GO:0030395">
    <property type="term" value="F:lactose binding"/>
    <property type="evidence" value="ECO:0007669"/>
    <property type="project" value="TreeGrafter"/>
</dbReference>
<dbReference type="RefSeq" id="WP_238020490.1">
    <property type="nucleotide sequence ID" value="NZ_JAIFZM010000010.1"/>
</dbReference>
<name>A0AAW5B9P4_9BACI</name>
<dbReference type="PIRSF" id="PIRSF004925">
    <property type="entry name" value="HcaT"/>
    <property type="match status" value="1"/>
</dbReference>
<comment type="subcellular location">
    <subcellularLocation>
        <location evidence="1">Cell inner membrane</location>
        <topology evidence="1">Multi-pass membrane protein</topology>
    </subcellularLocation>
</comment>
<feature type="transmembrane region" description="Helical" evidence="8">
    <location>
        <begin position="195"/>
        <end position="213"/>
    </location>
</feature>
<keyword evidence="3" id="KW-1003">Cell membrane</keyword>
<keyword evidence="5 8" id="KW-0812">Transmembrane</keyword>
<dbReference type="PANTHER" id="PTHR23522">
    <property type="entry name" value="BLL5896 PROTEIN"/>
    <property type="match status" value="1"/>
</dbReference>
<keyword evidence="2" id="KW-0813">Transport</keyword>
<dbReference type="EMBL" id="JAIFZM010000010">
    <property type="protein sequence ID" value="MCG3420086.1"/>
    <property type="molecule type" value="Genomic_DNA"/>
</dbReference>
<keyword evidence="4" id="KW-0997">Cell inner membrane</keyword>
<dbReference type="Pfam" id="PF12832">
    <property type="entry name" value="MFS_1_like"/>
    <property type="match status" value="1"/>
</dbReference>
<feature type="transmembrane region" description="Helical" evidence="8">
    <location>
        <begin position="321"/>
        <end position="343"/>
    </location>
</feature>
<dbReference type="Proteomes" id="UP001199631">
    <property type="component" value="Unassembled WGS sequence"/>
</dbReference>
<accession>A0AAW5B9P4</accession>
<gene>
    <name evidence="10" type="ORF">K3T81_13085</name>
</gene>
<comment type="caution">
    <text evidence="10">The sequence shown here is derived from an EMBL/GenBank/DDBJ whole genome shotgun (WGS) entry which is preliminary data.</text>
</comment>
<evidence type="ECO:0000313" key="10">
    <source>
        <dbReference type="EMBL" id="MCG3420086.1"/>
    </source>
</evidence>
<reference evidence="10 11" key="1">
    <citation type="journal article" date="2022" name="Evol. Bioinform. Online">
        <title>Draft Genome Sequence of Oceanobacillus jordanicus Strain GSFE11, a Halotolerant Plant Growth-Promoting Bacterial Endophyte Isolated From the Jordan Valley.</title>
        <authorList>
            <person name="Alhindi T."/>
            <person name="Albdaiwi R."/>
        </authorList>
    </citation>
    <scope>NUCLEOTIDE SEQUENCE [LARGE SCALE GENOMIC DNA]</scope>
    <source>
        <strain evidence="10 11">GSFE11</strain>
    </source>
</reference>
<evidence type="ECO:0000256" key="5">
    <source>
        <dbReference type="ARBA" id="ARBA00022692"/>
    </source>
</evidence>
<dbReference type="PROSITE" id="PS50850">
    <property type="entry name" value="MFS"/>
    <property type="match status" value="1"/>
</dbReference>
<dbReference type="Gene3D" id="1.20.1250.20">
    <property type="entry name" value="MFS general substrate transporter like domains"/>
    <property type="match status" value="2"/>
</dbReference>
<evidence type="ECO:0000256" key="1">
    <source>
        <dbReference type="ARBA" id="ARBA00004429"/>
    </source>
</evidence>
<proteinExistence type="predicted"/>
<feature type="transmembrane region" description="Helical" evidence="8">
    <location>
        <begin position="7"/>
        <end position="28"/>
    </location>
</feature>
<dbReference type="InterPro" id="IPR026032">
    <property type="entry name" value="HcaT-like"/>
</dbReference>
<feature type="transmembrane region" description="Helical" evidence="8">
    <location>
        <begin position="284"/>
        <end position="309"/>
    </location>
</feature>
<evidence type="ECO:0000256" key="8">
    <source>
        <dbReference type="SAM" id="Phobius"/>
    </source>
</evidence>
<protein>
    <submittedName>
        <fullName evidence="10">MFS transporter</fullName>
    </submittedName>
</protein>
<dbReference type="InterPro" id="IPR036259">
    <property type="entry name" value="MFS_trans_sf"/>
</dbReference>
<feature type="transmembrane region" description="Helical" evidence="8">
    <location>
        <begin position="67"/>
        <end position="87"/>
    </location>
</feature>
<keyword evidence="6 8" id="KW-1133">Transmembrane helix</keyword>
<evidence type="ECO:0000256" key="4">
    <source>
        <dbReference type="ARBA" id="ARBA00022519"/>
    </source>
</evidence>
<evidence type="ECO:0000256" key="7">
    <source>
        <dbReference type="ARBA" id="ARBA00023136"/>
    </source>
</evidence>
<feature type="transmembrane region" description="Helical" evidence="8">
    <location>
        <begin position="258"/>
        <end position="278"/>
    </location>
</feature>
<dbReference type="InterPro" id="IPR020846">
    <property type="entry name" value="MFS_dom"/>
</dbReference>
<feature type="domain" description="Major facilitator superfamily (MFS) profile" evidence="9">
    <location>
        <begin position="1"/>
        <end position="374"/>
    </location>
</feature>
<evidence type="ECO:0000259" key="9">
    <source>
        <dbReference type="PROSITE" id="PS50850"/>
    </source>
</evidence>
<keyword evidence="11" id="KW-1185">Reference proteome</keyword>
<dbReference type="PANTHER" id="PTHR23522:SF10">
    <property type="entry name" value="3-PHENYLPROPIONIC ACID TRANSPORTER-RELATED"/>
    <property type="match status" value="1"/>
</dbReference>
<dbReference type="GO" id="GO:0005886">
    <property type="term" value="C:plasma membrane"/>
    <property type="evidence" value="ECO:0007669"/>
    <property type="project" value="UniProtKB-SubCell"/>
</dbReference>
<keyword evidence="7 8" id="KW-0472">Membrane</keyword>
<evidence type="ECO:0000256" key="3">
    <source>
        <dbReference type="ARBA" id="ARBA00022475"/>
    </source>
</evidence>
<dbReference type="InterPro" id="IPR024989">
    <property type="entry name" value="MFS_assoc_dom"/>
</dbReference>
<dbReference type="SUPFAM" id="SSF103473">
    <property type="entry name" value="MFS general substrate transporter"/>
    <property type="match status" value="1"/>
</dbReference>
<evidence type="ECO:0000256" key="2">
    <source>
        <dbReference type="ARBA" id="ARBA00022448"/>
    </source>
</evidence>
<dbReference type="GO" id="GO:0015528">
    <property type="term" value="F:lactose:proton symporter activity"/>
    <property type="evidence" value="ECO:0007669"/>
    <property type="project" value="TreeGrafter"/>
</dbReference>
<feature type="transmembrane region" description="Helical" evidence="8">
    <location>
        <begin position="155"/>
        <end position="174"/>
    </location>
</feature>
<feature type="transmembrane region" description="Helical" evidence="8">
    <location>
        <begin position="349"/>
        <end position="368"/>
    </location>
</feature>